<evidence type="ECO:0000259" key="6">
    <source>
        <dbReference type="Pfam" id="PF12345"/>
    </source>
</evidence>
<dbReference type="NCBIfam" id="TIGR04167">
    <property type="entry name" value="rSAM_SeCys"/>
    <property type="match status" value="1"/>
</dbReference>
<dbReference type="STRING" id="497965.Cyan7822_1982"/>
<dbReference type="Proteomes" id="UP000008206">
    <property type="component" value="Chromosome"/>
</dbReference>
<gene>
    <name evidence="7" type="ordered locus">Cyan7822_1982</name>
</gene>
<evidence type="ECO:0000256" key="2">
    <source>
        <dbReference type="ARBA" id="ARBA00022723"/>
    </source>
</evidence>
<reference evidence="8" key="1">
    <citation type="journal article" date="2011" name="MBio">
        <title>Novel metabolic attributes of the genus Cyanothece, comprising a group of unicellular nitrogen-fixing Cyanobacteria.</title>
        <authorList>
            <person name="Bandyopadhyay A."/>
            <person name="Elvitigala T."/>
            <person name="Welsh E."/>
            <person name="Stockel J."/>
            <person name="Liberton M."/>
            <person name="Min H."/>
            <person name="Sherman L.A."/>
            <person name="Pakrasi H.B."/>
        </authorList>
    </citation>
    <scope>NUCLEOTIDE SEQUENCE [LARGE SCALE GENOMIC DNA]</scope>
    <source>
        <strain evidence="8">PCC 7822</strain>
    </source>
</reference>
<evidence type="ECO:0000313" key="7">
    <source>
        <dbReference type="EMBL" id="ADN13964.1"/>
    </source>
</evidence>
<dbReference type="CDD" id="cd01335">
    <property type="entry name" value="Radical_SAM"/>
    <property type="match status" value="1"/>
</dbReference>
<feature type="domain" description="Radical SAM core" evidence="5">
    <location>
        <begin position="31"/>
        <end position="169"/>
    </location>
</feature>
<evidence type="ECO:0000313" key="8">
    <source>
        <dbReference type="Proteomes" id="UP000008206"/>
    </source>
</evidence>
<dbReference type="EMBL" id="CP002198">
    <property type="protein sequence ID" value="ADN13964.1"/>
    <property type="molecule type" value="Genomic_DNA"/>
</dbReference>
<dbReference type="Pfam" id="PF12345">
    <property type="entry name" value="DUF3641"/>
    <property type="match status" value="1"/>
</dbReference>
<organism evidence="7 8">
    <name type="scientific">Gloeothece verrucosa (strain PCC 7822)</name>
    <name type="common">Cyanothece sp. (strain PCC 7822)</name>
    <dbReference type="NCBI Taxonomy" id="497965"/>
    <lineage>
        <taxon>Bacteria</taxon>
        <taxon>Bacillati</taxon>
        <taxon>Cyanobacteriota</taxon>
        <taxon>Cyanophyceae</taxon>
        <taxon>Oscillatoriophycideae</taxon>
        <taxon>Chroococcales</taxon>
        <taxon>Aphanothecaceae</taxon>
        <taxon>Gloeothece</taxon>
        <taxon>Gloeothece verrucosa</taxon>
    </lineage>
</organism>
<evidence type="ECO:0000259" key="5">
    <source>
        <dbReference type="Pfam" id="PF04055"/>
    </source>
</evidence>
<name>E0UBM0_GLOV7</name>
<dbReference type="AlphaFoldDB" id="E0UBM0"/>
<evidence type="ECO:0000256" key="3">
    <source>
        <dbReference type="ARBA" id="ARBA00023004"/>
    </source>
</evidence>
<dbReference type="SFLD" id="SFLDG01067">
    <property type="entry name" value="SPASM/twitch_domain_containing"/>
    <property type="match status" value="1"/>
</dbReference>
<keyword evidence="2" id="KW-0479">Metal-binding</keyword>
<sequence length="331" mass="37473">MLTINSQPSLTPFHQKLNQPLTKQKITILQINLGRKCNLACNHCHVEASPKRTEELTPEICQQLIELINRFPQIETVDLTGGAPEMNYGFKPLVEAAKKQGKEVIVRSNLTLFFESGFEDLPEYFTAHQLRVIASLPCYLQDNVDKQRGSGVYNASIKAIQRLNELGYGSENLQLDLVYNPPVPKNEQFSLTPHQTQLEQDYKKYLKENFNIVFNHLFTITNLPIGRTKHYLDHKQLYTPYLKFLETNHNDNTVAHVMCRNQLSIDYLGNIYDCDFNQMDNLPATTPKGEKITVAKLLEAANLDLIKQIKTANYCYGCTAGSGSSCGGSLL</sequence>
<proteinExistence type="predicted"/>
<dbReference type="KEGG" id="cyj:Cyan7822_1982"/>
<dbReference type="InterPro" id="IPR024521">
    <property type="entry name" value="ArsS-like_C"/>
</dbReference>
<dbReference type="Gene3D" id="3.20.20.70">
    <property type="entry name" value="Aldolase class I"/>
    <property type="match status" value="1"/>
</dbReference>
<dbReference type="InterPro" id="IPR007197">
    <property type="entry name" value="rSAM"/>
</dbReference>
<dbReference type="PANTHER" id="PTHR43728">
    <property type="entry name" value="SLR0304 PROTEIN"/>
    <property type="match status" value="1"/>
</dbReference>
<keyword evidence="3" id="KW-0408">Iron</keyword>
<protein>
    <submittedName>
        <fullName evidence="7">Radical SAM domain protein</fullName>
    </submittedName>
</protein>
<dbReference type="InterPro" id="IPR013785">
    <property type="entry name" value="Aldolase_TIM"/>
</dbReference>
<feature type="domain" description="Arsenosugar biosynthesis radical SAM protein ArsS-like C-terminal" evidence="6">
    <location>
        <begin position="191"/>
        <end position="329"/>
    </location>
</feature>
<dbReference type="SFLD" id="SFLDS00029">
    <property type="entry name" value="Radical_SAM"/>
    <property type="match status" value="1"/>
</dbReference>
<dbReference type="RefSeq" id="WP_013322070.1">
    <property type="nucleotide sequence ID" value="NC_014501.1"/>
</dbReference>
<keyword evidence="1" id="KW-0949">S-adenosyl-L-methionine</keyword>
<evidence type="ECO:0000256" key="1">
    <source>
        <dbReference type="ARBA" id="ARBA00022691"/>
    </source>
</evidence>
<dbReference type="Pfam" id="PF04055">
    <property type="entry name" value="Radical_SAM"/>
    <property type="match status" value="1"/>
</dbReference>
<dbReference type="GO" id="GO:0051536">
    <property type="term" value="F:iron-sulfur cluster binding"/>
    <property type="evidence" value="ECO:0007669"/>
    <property type="project" value="UniProtKB-KW"/>
</dbReference>
<dbReference type="HOGENOM" id="CLU_050695_0_0_3"/>
<dbReference type="InterPro" id="IPR058240">
    <property type="entry name" value="rSAM_sf"/>
</dbReference>
<keyword evidence="8" id="KW-1185">Reference proteome</keyword>
<dbReference type="GO" id="GO:0003824">
    <property type="term" value="F:catalytic activity"/>
    <property type="evidence" value="ECO:0007669"/>
    <property type="project" value="InterPro"/>
</dbReference>
<evidence type="ECO:0000256" key="4">
    <source>
        <dbReference type="ARBA" id="ARBA00023014"/>
    </source>
</evidence>
<dbReference type="eggNOG" id="COG0535">
    <property type="taxonomic scope" value="Bacteria"/>
</dbReference>
<dbReference type="GO" id="GO:0046872">
    <property type="term" value="F:metal ion binding"/>
    <property type="evidence" value="ECO:0007669"/>
    <property type="project" value="UniProtKB-KW"/>
</dbReference>
<dbReference type="OrthoDB" id="9810775at2"/>
<dbReference type="SUPFAM" id="SSF102114">
    <property type="entry name" value="Radical SAM enzymes"/>
    <property type="match status" value="1"/>
</dbReference>
<accession>E0UBM0</accession>
<keyword evidence="4" id="KW-0411">Iron-sulfur</keyword>
<dbReference type="PANTHER" id="PTHR43728:SF1">
    <property type="entry name" value="FE-S OXIDOREDUCTASE"/>
    <property type="match status" value="1"/>
</dbReference>
<dbReference type="InterPro" id="IPR026351">
    <property type="entry name" value="rSAM_ArsS-like"/>
</dbReference>